<feature type="compositionally biased region" description="Basic and acidic residues" evidence="12">
    <location>
        <begin position="438"/>
        <end position="455"/>
    </location>
</feature>
<feature type="compositionally biased region" description="Polar residues" evidence="12">
    <location>
        <begin position="456"/>
        <end position="470"/>
    </location>
</feature>
<feature type="compositionally biased region" description="Basic and acidic residues" evidence="12">
    <location>
        <begin position="361"/>
        <end position="372"/>
    </location>
</feature>
<keyword evidence="6 11" id="KW-0288">FMN</keyword>
<feature type="binding site" evidence="11">
    <location>
        <begin position="313"/>
        <end position="314"/>
    </location>
    <ligand>
        <name>FMN</name>
        <dbReference type="ChEBI" id="CHEBI:58210"/>
    </ligand>
</feature>
<dbReference type="PANTHER" id="PTHR48109">
    <property type="entry name" value="DIHYDROOROTATE DEHYDROGENASE (QUINONE), MITOCHONDRIAL-RELATED"/>
    <property type="match status" value="1"/>
</dbReference>
<reference evidence="14 15" key="1">
    <citation type="submission" date="2018-06" db="EMBL/GenBank/DDBJ databases">
        <authorList>
            <consortium name="Pathogen Informatics"/>
            <person name="Doyle S."/>
        </authorList>
    </citation>
    <scope>NUCLEOTIDE SEQUENCE [LARGE SCALE GENOMIC DNA]</scope>
    <source>
        <strain evidence="14 15">NCTC12221</strain>
    </source>
</reference>
<feature type="binding site" evidence="11">
    <location>
        <position position="179"/>
    </location>
    <ligand>
        <name>FMN</name>
        <dbReference type="ChEBI" id="CHEBI:58210"/>
    </ligand>
</feature>
<feature type="binding site" evidence="11">
    <location>
        <position position="179"/>
    </location>
    <ligand>
        <name>substrate</name>
    </ligand>
</feature>
<dbReference type="PANTHER" id="PTHR48109:SF4">
    <property type="entry name" value="DIHYDROOROTATE DEHYDROGENASE (QUINONE), MITOCHONDRIAL"/>
    <property type="match status" value="1"/>
</dbReference>
<proteinExistence type="inferred from homology"/>
<dbReference type="GO" id="GO:0006207">
    <property type="term" value="P:'de novo' pyrimidine nucleobase biosynthetic process"/>
    <property type="evidence" value="ECO:0007669"/>
    <property type="project" value="UniProtKB-UniRule"/>
</dbReference>
<feature type="binding site" evidence="11">
    <location>
        <begin position="68"/>
        <end position="72"/>
    </location>
    <ligand>
        <name>FMN</name>
        <dbReference type="ChEBI" id="CHEBI:58210"/>
    </ligand>
</feature>
<evidence type="ECO:0000256" key="11">
    <source>
        <dbReference type="HAMAP-Rule" id="MF_00225"/>
    </source>
</evidence>
<evidence type="ECO:0000313" key="14">
    <source>
        <dbReference type="EMBL" id="STP09272.1"/>
    </source>
</evidence>
<feature type="binding site" evidence="11">
    <location>
        <begin position="244"/>
        <end position="245"/>
    </location>
    <ligand>
        <name>substrate</name>
    </ligand>
</feature>
<dbReference type="SUPFAM" id="SSF51395">
    <property type="entry name" value="FMN-linked oxidoreductases"/>
    <property type="match status" value="1"/>
</dbReference>
<gene>
    <name evidence="11 14" type="primary">pyrD</name>
    <name evidence="14" type="ORF">NCTC12221_00712</name>
</gene>
<comment type="subunit">
    <text evidence="11">Monomer.</text>
</comment>
<comment type="similarity">
    <text evidence="4 11">Belongs to the dihydroorotate dehydrogenase family. Type 2 subfamily.</text>
</comment>
<evidence type="ECO:0000256" key="9">
    <source>
        <dbReference type="ARBA" id="ARBA00023136"/>
    </source>
</evidence>
<comment type="function">
    <text evidence="1 11">Catalyzes the conversion of dihydroorotate to orotate with quinone as electron acceptor.</text>
</comment>
<comment type="cofactor">
    <cofactor evidence="11">
        <name>FMN</name>
        <dbReference type="ChEBI" id="CHEBI:58210"/>
    </cofactor>
    <text evidence="11">Binds 1 FMN per subunit.</text>
</comment>
<dbReference type="GO" id="GO:0005886">
    <property type="term" value="C:plasma membrane"/>
    <property type="evidence" value="ECO:0007669"/>
    <property type="project" value="UniProtKB-SubCell"/>
</dbReference>
<dbReference type="GO" id="GO:0044205">
    <property type="term" value="P:'de novo' UMP biosynthetic process"/>
    <property type="evidence" value="ECO:0007669"/>
    <property type="project" value="UniProtKB-UniRule"/>
</dbReference>
<keyword evidence="8 11" id="KW-0560">Oxidoreductase</keyword>
<evidence type="ECO:0000259" key="13">
    <source>
        <dbReference type="Pfam" id="PF01180"/>
    </source>
</evidence>
<dbReference type="InterPro" id="IPR050074">
    <property type="entry name" value="DHO_dehydrogenase"/>
</dbReference>
<evidence type="ECO:0000256" key="8">
    <source>
        <dbReference type="ARBA" id="ARBA00023002"/>
    </source>
</evidence>
<feature type="binding site" evidence="11">
    <location>
        <position position="263"/>
    </location>
    <ligand>
        <name>FMN</name>
        <dbReference type="ChEBI" id="CHEBI:58210"/>
    </ligand>
</feature>
<keyword evidence="9 11" id="KW-0472">Membrane</keyword>
<dbReference type="InterPro" id="IPR005720">
    <property type="entry name" value="Dihydroorotate_DH_cat"/>
</dbReference>
<evidence type="ECO:0000256" key="1">
    <source>
        <dbReference type="ARBA" id="ARBA00003125"/>
    </source>
</evidence>
<dbReference type="EC" id="1.3.5.2" evidence="11"/>
<feature type="binding site" evidence="11">
    <location>
        <position position="243"/>
    </location>
    <ligand>
        <name>FMN</name>
        <dbReference type="ChEBI" id="CHEBI:58210"/>
    </ligand>
</feature>
<comment type="pathway">
    <text evidence="3 11">Pyrimidine metabolism; UMP biosynthesis via de novo pathway; orotate from (S)-dihydroorotate (quinone route): step 1/1.</text>
</comment>
<accession>A0A377JQG1</accession>
<comment type="catalytic activity">
    <reaction evidence="10 11">
        <text>(S)-dihydroorotate + a quinone = orotate + a quinol</text>
        <dbReference type="Rhea" id="RHEA:30187"/>
        <dbReference type="ChEBI" id="CHEBI:24646"/>
        <dbReference type="ChEBI" id="CHEBI:30839"/>
        <dbReference type="ChEBI" id="CHEBI:30864"/>
        <dbReference type="ChEBI" id="CHEBI:132124"/>
        <dbReference type="EC" id="1.3.5.2"/>
    </reaction>
</comment>
<feature type="active site" description="Nucleophile" evidence="11">
    <location>
        <position position="182"/>
    </location>
</feature>
<feature type="binding site" evidence="11">
    <location>
        <position position="184"/>
    </location>
    <ligand>
        <name>substrate</name>
    </ligand>
</feature>
<dbReference type="GO" id="GO:0005737">
    <property type="term" value="C:cytoplasm"/>
    <property type="evidence" value="ECO:0007669"/>
    <property type="project" value="InterPro"/>
</dbReference>
<dbReference type="GO" id="GO:0106430">
    <property type="term" value="F:dihydroorotate dehydrogenase (quinone) activity"/>
    <property type="evidence" value="ECO:0007669"/>
    <property type="project" value="UniProtKB-EC"/>
</dbReference>
<organism evidence="14 15">
    <name type="scientific">Helicobacter cinaedi</name>
    <dbReference type="NCBI Taxonomy" id="213"/>
    <lineage>
        <taxon>Bacteria</taxon>
        <taxon>Pseudomonadati</taxon>
        <taxon>Campylobacterota</taxon>
        <taxon>Epsilonproteobacteria</taxon>
        <taxon>Campylobacterales</taxon>
        <taxon>Helicobacteraceae</taxon>
        <taxon>Helicobacter</taxon>
    </lineage>
</organism>
<feature type="binding site" evidence="11">
    <location>
        <position position="292"/>
    </location>
    <ligand>
        <name>FMN</name>
        <dbReference type="ChEBI" id="CHEBI:58210"/>
    </ligand>
</feature>
<dbReference type="HAMAP" id="MF_00225">
    <property type="entry name" value="DHO_dh_type2"/>
    <property type="match status" value="1"/>
</dbReference>
<dbReference type="AlphaFoldDB" id="A0A377JQG1"/>
<dbReference type="Gene3D" id="3.20.20.70">
    <property type="entry name" value="Aldolase class I"/>
    <property type="match status" value="1"/>
</dbReference>
<dbReference type="UniPathway" id="UPA00070">
    <property type="reaction ID" value="UER00946"/>
</dbReference>
<feature type="region of interest" description="Disordered" evidence="12">
    <location>
        <begin position="353"/>
        <end position="476"/>
    </location>
</feature>
<keyword evidence="7 11" id="KW-0665">Pyrimidine biosynthesis</keyword>
<feature type="binding site" evidence="11">
    <location>
        <position position="72"/>
    </location>
    <ligand>
        <name>substrate</name>
    </ligand>
</feature>
<dbReference type="NCBIfam" id="NF003649">
    <property type="entry name" value="PRK05286.2-2"/>
    <property type="match status" value="1"/>
</dbReference>
<evidence type="ECO:0000256" key="10">
    <source>
        <dbReference type="ARBA" id="ARBA00048639"/>
    </source>
</evidence>
<dbReference type="InterPro" id="IPR005719">
    <property type="entry name" value="Dihydroorotate_DH_2"/>
</dbReference>
<evidence type="ECO:0000256" key="7">
    <source>
        <dbReference type="ARBA" id="ARBA00022975"/>
    </source>
</evidence>
<protein>
    <recommendedName>
        <fullName evidence="11">Dihydroorotate dehydrogenase (quinone)</fullName>
        <ecNumber evidence="11">1.3.5.2</ecNumber>
    </recommendedName>
    <alternativeName>
        <fullName evidence="11">DHOdehase</fullName>
        <shortName evidence="11">DHOD</shortName>
        <shortName evidence="11">DHODase</shortName>
    </alternativeName>
    <alternativeName>
        <fullName evidence="11">Dihydroorotate oxidase</fullName>
    </alternativeName>
</protein>
<dbReference type="PROSITE" id="PS00911">
    <property type="entry name" value="DHODEHASE_1"/>
    <property type="match status" value="1"/>
</dbReference>
<evidence type="ECO:0000256" key="6">
    <source>
        <dbReference type="ARBA" id="ARBA00022643"/>
    </source>
</evidence>
<dbReference type="EMBL" id="UGHZ01000001">
    <property type="protein sequence ID" value="STP09272.1"/>
    <property type="molecule type" value="Genomic_DNA"/>
</dbReference>
<keyword evidence="11" id="KW-1003">Cell membrane</keyword>
<feature type="binding site" evidence="11">
    <location>
        <begin position="117"/>
        <end position="121"/>
    </location>
    <ligand>
        <name>substrate</name>
    </ligand>
</feature>
<dbReference type="Pfam" id="PF01180">
    <property type="entry name" value="DHO_dh"/>
    <property type="match status" value="1"/>
</dbReference>
<dbReference type="InterPro" id="IPR013785">
    <property type="entry name" value="Aldolase_TIM"/>
</dbReference>
<evidence type="ECO:0000256" key="5">
    <source>
        <dbReference type="ARBA" id="ARBA00022630"/>
    </source>
</evidence>
<dbReference type="NCBIfam" id="TIGR01036">
    <property type="entry name" value="pyrD_sub2"/>
    <property type="match status" value="1"/>
</dbReference>
<name>A0A377JQG1_9HELI</name>
<feature type="binding site" evidence="11">
    <location>
        <position position="146"/>
    </location>
    <ligand>
        <name>FMN</name>
        <dbReference type="ChEBI" id="CHEBI:58210"/>
    </ligand>
</feature>
<evidence type="ECO:0000256" key="12">
    <source>
        <dbReference type="SAM" id="MobiDB-lite"/>
    </source>
</evidence>
<dbReference type="InterPro" id="IPR001295">
    <property type="entry name" value="Dihydroorotate_DH_CS"/>
</dbReference>
<feature type="compositionally biased region" description="Basic and acidic residues" evidence="12">
    <location>
        <begin position="405"/>
        <end position="416"/>
    </location>
</feature>
<feature type="binding site" evidence="11">
    <location>
        <position position="92"/>
    </location>
    <ligand>
        <name>FMN</name>
        <dbReference type="ChEBI" id="CHEBI:58210"/>
    </ligand>
</feature>
<feature type="binding site" evidence="11">
    <location>
        <position position="215"/>
    </location>
    <ligand>
        <name>FMN</name>
        <dbReference type="ChEBI" id="CHEBI:58210"/>
    </ligand>
</feature>
<evidence type="ECO:0000256" key="3">
    <source>
        <dbReference type="ARBA" id="ARBA00005161"/>
    </source>
</evidence>
<dbReference type="NCBIfam" id="NF003652">
    <property type="entry name" value="PRK05286.2-5"/>
    <property type="match status" value="1"/>
</dbReference>
<keyword evidence="5 11" id="KW-0285">Flavoprotein</keyword>
<dbReference type="Proteomes" id="UP000255335">
    <property type="component" value="Unassembled WGS sequence"/>
</dbReference>
<sequence length="476" mass="52262">MSLYQMLSPYLFKLDAEKAHNLAESFIKRVLPLPLVQDYVAGKNCVVDKALSVEVAGMRFYNPVGLAAGFDKNATMIKGLTALGFGFLEIGTITQAPQEGNPKPRLFRHTQEQSLQNAMGFNNQGSLAISKRLKAFYPYAIPLGVNIGKNKIIAQSDSLKNYENVLLDCLEVGDYFTFNLSSPNTPNLRDLQNVSFVQELFAMARTHTQKPLFLKISPDMDKDEMLKVVEMSIKSGASGIIATNTTIDYSLVQNPQDSGGISGAALKQKSKEILRILSESFFGKIALISVGGIDNAQEAYERIKLGASLVQVYSGLVFQGPSLCKNINEGLLQCLRADGFTHLYEALGQDIKAKPKTRKKSNADKTQDKQDSKIVIATKKPTQTRKKKLDSSKDTESTQKAPSPKKTESKKTESKPKQTRAKKADSTNGTKGKASHTKKTESKLDSTQKLADKDLPTSQIEPSQAQQDSKANLPEE</sequence>
<dbReference type="CDD" id="cd04738">
    <property type="entry name" value="DHOD_2_like"/>
    <property type="match status" value="1"/>
</dbReference>
<evidence type="ECO:0000313" key="15">
    <source>
        <dbReference type="Proteomes" id="UP000255335"/>
    </source>
</evidence>
<comment type="subcellular location">
    <subcellularLocation>
        <location evidence="11">Cell membrane</location>
        <topology evidence="11">Peripheral membrane protein</topology>
    </subcellularLocation>
    <subcellularLocation>
        <location evidence="2">Membrane</location>
    </subcellularLocation>
</comment>
<feature type="domain" description="Dihydroorotate dehydrogenase catalytic" evidence="13">
    <location>
        <begin position="51"/>
        <end position="334"/>
    </location>
</feature>
<evidence type="ECO:0000256" key="2">
    <source>
        <dbReference type="ARBA" id="ARBA00004370"/>
    </source>
</evidence>
<evidence type="ECO:0000256" key="4">
    <source>
        <dbReference type="ARBA" id="ARBA00005359"/>
    </source>
</evidence>